<organism evidence="1 2">
    <name type="scientific">Trinickia caryophylli</name>
    <name type="common">Paraburkholderia caryophylli</name>
    <dbReference type="NCBI Taxonomy" id="28094"/>
    <lineage>
        <taxon>Bacteria</taxon>
        <taxon>Pseudomonadati</taxon>
        <taxon>Pseudomonadota</taxon>
        <taxon>Betaproteobacteria</taxon>
        <taxon>Burkholderiales</taxon>
        <taxon>Burkholderiaceae</taxon>
        <taxon>Trinickia</taxon>
    </lineage>
</organism>
<sequence>MFASSSSNDAPNGIGSLELIALTEAICFDDLEFAPLVREILVTPSQHLHGEYVALTVQNGTKRVVFEPAGRADDEQRGAFAREVVFVVVPGRSAGLSHLSRIGEKFERRMTSSAHVCLLYLNHGYGTELMASLRDYLSGGVEWRDPSPDAPGACGLLFSSGWNKGVACHVAGSLEKYARELSDRTRSRISLLHN</sequence>
<dbReference type="AlphaFoldDB" id="A0A1X7D447"/>
<dbReference type="OrthoDB" id="9134774at2"/>
<reference evidence="2" key="1">
    <citation type="submission" date="2017-04" db="EMBL/GenBank/DDBJ databases">
        <authorList>
            <person name="Varghese N."/>
            <person name="Submissions S."/>
        </authorList>
    </citation>
    <scope>NUCLEOTIDE SEQUENCE [LARGE SCALE GENOMIC DNA]</scope>
    <source>
        <strain evidence="2">Ballard 720</strain>
    </source>
</reference>
<accession>A0A1X7D447</accession>
<dbReference type="STRING" id="28094.SAMN06295900_102366"/>
<dbReference type="EMBL" id="FXAH01000002">
    <property type="protein sequence ID" value="SMF08498.1"/>
    <property type="molecule type" value="Genomic_DNA"/>
</dbReference>
<name>A0A1X7D447_TRICW</name>
<proteinExistence type="predicted"/>
<keyword evidence="2" id="KW-1185">Reference proteome</keyword>
<evidence type="ECO:0000313" key="2">
    <source>
        <dbReference type="Proteomes" id="UP000192911"/>
    </source>
</evidence>
<dbReference type="Proteomes" id="UP000192911">
    <property type="component" value="Unassembled WGS sequence"/>
</dbReference>
<dbReference type="GeneID" id="95552312"/>
<gene>
    <name evidence="1" type="ORF">SAMN06295900_102366</name>
</gene>
<protein>
    <submittedName>
        <fullName evidence="1">Uncharacterized protein</fullName>
    </submittedName>
</protein>
<dbReference type="RefSeq" id="WP_085225122.1">
    <property type="nucleotide sequence ID" value="NZ_BSQD01000002.1"/>
</dbReference>
<evidence type="ECO:0000313" key="1">
    <source>
        <dbReference type="EMBL" id="SMF08498.1"/>
    </source>
</evidence>